<evidence type="ECO:0000313" key="2">
    <source>
        <dbReference type="WBParaSite" id="nRc.2.0.1.t11819-RA"/>
    </source>
</evidence>
<keyword evidence="1" id="KW-1185">Reference proteome</keyword>
<dbReference type="Proteomes" id="UP000887565">
    <property type="component" value="Unplaced"/>
</dbReference>
<dbReference type="AlphaFoldDB" id="A0A915ICA8"/>
<proteinExistence type="predicted"/>
<accession>A0A915ICA8</accession>
<name>A0A915ICA8_ROMCU</name>
<evidence type="ECO:0000313" key="1">
    <source>
        <dbReference type="Proteomes" id="UP000887565"/>
    </source>
</evidence>
<protein>
    <submittedName>
        <fullName evidence="2">Uncharacterized protein</fullName>
    </submittedName>
</protein>
<dbReference type="WBParaSite" id="nRc.2.0.1.t11819-RA">
    <property type="protein sequence ID" value="nRc.2.0.1.t11819-RA"/>
    <property type="gene ID" value="nRc.2.0.1.g11819"/>
</dbReference>
<reference evidence="2" key="1">
    <citation type="submission" date="2022-11" db="UniProtKB">
        <authorList>
            <consortium name="WormBaseParasite"/>
        </authorList>
    </citation>
    <scope>IDENTIFICATION</scope>
</reference>
<sequence>MSTFEDFCDVPPAHYPNIIDEQVSSDDSPKANIKHRIIDDHSFQHFRIIEMDLMIFSEAALAETPPAASIISKLTEPGWHSVPIEKN</sequence>
<organism evidence="1 2">
    <name type="scientific">Romanomermis culicivorax</name>
    <name type="common">Nematode worm</name>
    <dbReference type="NCBI Taxonomy" id="13658"/>
    <lineage>
        <taxon>Eukaryota</taxon>
        <taxon>Metazoa</taxon>
        <taxon>Ecdysozoa</taxon>
        <taxon>Nematoda</taxon>
        <taxon>Enoplea</taxon>
        <taxon>Dorylaimia</taxon>
        <taxon>Mermithida</taxon>
        <taxon>Mermithoidea</taxon>
        <taxon>Mermithidae</taxon>
        <taxon>Romanomermis</taxon>
    </lineage>
</organism>